<feature type="compositionally biased region" description="Basic and acidic residues" evidence="1">
    <location>
        <begin position="130"/>
        <end position="160"/>
    </location>
</feature>
<reference evidence="4 5" key="1">
    <citation type="submission" date="2024-02" db="EMBL/GenBank/DDBJ databases">
        <title>Chromosome-scale genome assembly of the rough periwinkle Littorina saxatilis.</title>
        <authorList>
            <person name="De Jode A."/>
            <person name="Faria R."/>
            <person name="Formenti G."/>
            <person name="Sims Y."/>
            <person name="Smith T.P."/>
            <person name="Tracey A."/>
            <person name="Wood J.M.D."/>
            <person name="Zagrodzka Z.B."/>
            <person name="Johannesson K."/>
            <person name="Butlin R.K."/>
            <person name="Leder E.H."/>
        </authorList>
    </citation>
    <scope>NUCLEOTIDE SEQUENCE [LARGE SCALE GENOMIC DNA]</scope>
    <source>
        <strain evidence="4">Snail1</strain>
        <tissue evidence="4">Muscle</tissue>
    </source>
</reference>
<dbReference type="SUPFAM" id="SSF57625">
    <property type="entry name" value="Invertebrate chitin-binding proteins"/>
    <property type="match status" value="1"/>
</dbReference>
<dbReference type="InterPro" id="IPR002557">
    <property type="entry name" value="Chitin-bd_dom"/>
</dbReference>
<feature type="compositionally biased region" description="Low complexity" evidence="1">
    <location>
        <begin position="456"/>
        <end position="469"/>
    </location>
</feature>
<feature type="compositionally biased region" description="Basic residues" evidence="1">
    <location>
        <begin position="252"/>
        <end position="264"/>
    </location>
</feature>
<evidence type="ECO:0000313" key="4">
    <source>
        <dbReference type="EMBL" id="KAK7101661.1"/>
    </source>
</evidence>
<evidence type="ECO:0000259" key="3">
    <source>
        <dbReference type="PROSITE" id="PS50940"/>
    </source>
</evidence>
<dbReference type="SMART" id="SM00494">
    <property type="entry name" value="ChtBD2"/>
    <property type="match status" value="1"/>
</dbReference>
<dbReference type="PROSITE" id="PS50940">
    <property type="entry name" value="CHIT_BIND_II"/>
    <property type="match status" value="1"/>
</dbReference>
<feature type="signal peptide" evidence="2">
    <location>
        <begin position="1"/>
        <end position="25"/>
    </location>
</feature>
<sequence length="796" mass="90097">MNAIMHLKVLLAFTAGLTLVTQSRADACGGLQGVYICNPSNPTLFDICIGDQKYTMSCPGGLHFNTRTQICDWPRNADCGQPATVPTPGYRELQTNPSNPDPVEEGEDKSYDYDESTSRPVTVRHLGPNDLRKENDDFHKVPHTSDPRYKLFHSKEHDSAEQEDDADEQNSVDNSRRSSSRFGRKRPNRFNVQRQSSDGRSGKRQNPYLYSGSKGERHRQMVLQQKMRNERIRKKYRKTQDGYDKNNDNFNRKGKKPSTRRRWWQKNEDDKKNENSINNDDDNSNKGSINDNNMVQTKDDRKVGINDKRSENNKRNNKKNIYVATSDSRTQANANNQNNANSMNNNNANNNKQNAAVEASTTSQDRFSLAHFPWWTSKSATPRVLRQKFALPTPKPPSTANKNQAKRRPVSRRQRPVSSAAASGSRRSGLAPSFAPAAKAPKPKQQHNVPPQQPMSAKKSITAAAASAPKRTKKPKKTGKCSEDTCKLPDCRCVGSDIPGGIPVEDTPQMVMLTFDDSVNVANFDYYTKLFDGKFRNPNGCPVKGTFFVSGDATQYHFVEKLHKRGQEIASHSISHRSPTTYWAHAGYDGYVSEIEGMRKKLSEKSKIPRESIQGMRVPFLQVGGDDQYQMLEDFNYRYDTSMVTGHLYRNENPPVWPFTLDYPPSSKHCSLTPCPTKSYPGLWEVPLVRWYGSNRLACAMPDGCTIGGGQKGTYKFLMDNFNRHYTTNKSPLGIFLHASWFRRKDGNLEGLMQFLEEMNERKDVWVISVSQVLDWIQNPIPNNMAGSIATWACDE</sequence>
<feature type="compositionally biased region" description="Low complexity" evidence="1">
    <location>
        <begin position="331"/>
        <end position="356"/>
    </location>
</feature>
<feature type="compositionally biased region" description="Acidic residues" evidence="1">
    <location>
        <begin position="161"/>
        <end position="170"/>
    </location>
</feature>
<dbReference type="InterPro" id="IPR002509">
    <property type="entry name" value="NODB_dom"/>
</dbReference>
<dbReference type="InterPro" id="IPR011330">
    <property type="entry name" value="Glyco_hydro/deAcase_b/a-brl"/>
</dbReference>
<dbReference type="Gene3D" id="3.20.20.370">
    <property type="entry name" value="Glycoside hydrolase/deacetylase"/>
    <property type="match status" value="1"/>
</dbReference>
<name>A0AAN9BAR9_9CAEN</name>
<feature type="compositionally biased region" description="Low complexity" evidence="1">
    <location>
        <begin position="416"/>
        <end position="440"/>
    </location>
</feature>
<feature type="compositionally biased region" description="Basic residues" evidence="1">
    <location>
        <begin position="470"/>
        <end position="479"/>
    </location>
</feature>
<dbReference type="InterPro" id="IPR036508">
    <property type="entry name" value="Chitin-bd_dom_sf"/>
</dbReference>
<evidence type="ECO:0000256" key="2">
    <source>
        <dbReference type="SAM" id="SignalP"/>
    </source>
</evidence>
<dbReference type="GO" id="GO:0016810">
    <property type="term" value="F:hydrolase activity, acting on carbon-nitrogen (but not peptide) bonds"/>
    <property type="evidence" value="ECO:0007669"/>
    <property type="project" value="InterPro"/>
</dbReference>
<dbReference type="Pfam" id="PF01522">
    <property type="entry name" value="Polysacc_deac_1"/>
    <property type="match status" value="1"/>
</dbReference>
<keyword evidence="2" id="KW-0732">Signal</keyword>
<dbReference type="Proteomes" id="UP001374579">
    <property type="component" value="Unassembled WGS sequence"/>
</dbReference>
<dbReference type="Gene3D" id="2.170.140.10">
    <property type="entry name" value="Chitin binding domain"/>
    <property type="match status" value="1"/>
</dbReference>
<dbReference type="GO" id="GO:0005975">
    <property type="term" value="P:carbohydrate metabolic process"/>
    <property type="evidence" value="ECO:0007669"/>
    <property type="project" value="InterPro"/>
</dbReference>
<feature type="region of interest" description="Disordered" evidence="1">
    <location>
        <begin position="389"/>
        <end position="481"/>
    </location>
</feature>
<feature type="region of interest" description="Disordered" evidence="1">
    <location>
        <begin position="82"/>
        <end position="362"/>
    </location>
</feature>
<gene>
    <name evidence="4" type="ORF">V1264_020007</name>
</gene>
<dbReference type="EMBL" id="JBAMIC010000010">
    <property type="protein sequence ID" value="KAK7101661.1"/>
    <property type="molecule type" value="Genomic_DNA"/>
</dbReference>
<feature type="compositionally biased region" description="Basic residues" evidence="1">
    <location>
        <begin position="404"/>
        <end position="415"/>
    </location>
</feature>
<dbReference type="PANTHER" id="PTHR45985:SF3">
    <property type="entry name" value="CHITIN DEACETYLASE-LIKE 4"/>
    <property type="match status" value="1"/>
</dbReference>
<evidence type="ECO:0000313" key="5">
    <source>
        <dbReference type="Proteomes" id="UP001374579"/>
    </source>
</evidence>
<feature type="compositionally biased region" description="Basic residues" evidence="1">
    <location>
        <begin position="178"/>
        <end position="188"/>
    </location>
</feature>
<evidence type="ECO:0000256" key="1">
    <source>
        <dbReference type="SAM" id="MobiDB-lite"/>
    </source>
</evidence>
<organism evidence="4 5">
    <name type="scientific">Littorina saxatilis</name>
    <dbReference type="NCBI Taxonomy" id="31220"/>
    <lineage>
        <taxon>Eukaryota</taxon>
        <taxon>Metazoa</taxon>
        <taxon>Spiralia</taxon>
        <taxon>Lophotrochozoa</taxon>
        <taxon>Mollusca</taxon>
        <taxon>Gastropoda</taxon>
        <taxon>Caenogastropoda</taxon>
        <taxon>Littorinimorpha</taxon>
        <taxon>Littorinoidea</taxon>
        <taxon>Littorinidae</taxon>
        <taxon>Littorina</taxon>
    </lineage>
</organism>
<dbReference type="Pfam" id="PF01607">
    <property type="entry name" value="CBM_14"/>
    <property type="match status" value="1"/>
</dbReference>
<comment type="caution">
    <text evidence="4">The sequence shown here is derived from an EMBL/GenBank/DDBJ whole genome shotgun (WGS) entry which is preliminary data.</text>
</comment>
<feature type="domain" description="Chitin-binding type-2" evidence="3">
    <location>
        <begin position="25"/>
        <end position="81"/>
    </location>
</feature>
<dbReference type="GO" id="GO:0005576">
    <property type="term" value="C:extracellular region"/>
    <property type="evidence" value="ECO:0007669"/>
    <property type="project" value="InterPro"/>
</dbReference>
<dbReference type="AlphaFoldDB" id="A0AAN9BAR9"/>
<proteinExistence type="predicted"/>
<dbReference type="SUPFAM" id="SSF88713">
    <property type="entry name" value="Glycoside hydrolase/deacetylase"/>
    <property type="match status" value="1"/>
</dbReference>
<dbReference type="GO" id="GO:0008061">
    <property type="term" value="F:chitin binding"/>
    <property type="evidence" value="ECO:0007669"/>
    <property type="project" value="InterPro"/>
</dbReference>
<feature type="compositionally biased region" description="Basic and acidic residues" evidence="1">
    <location>
        <begin position="265"/>
        <end position="274"/>
    </location>
</feature>
<dbReference type="InterPro" id="IPR052740">
    <property type="entry name" value="CE4"/>
</dbReference>
<feature type="compositionally biased region" description="Basic and acidic residues" evidence="1">
    <location>
        <begin position="297"/>
        <end position="314"/>
    </location>
</feature>
<keyword evidence="5" id="KW-1185">Reference proteome</keyword>
<dbReference type="PANTHER" id="PTHR45985">
    <property type="match status" value="1"/>
</dbReference>
<accession>A0AAN9BAR9</accession>
<feature type="compositionally biased region" description="Polar residues" evidence="1">
    <location>
        <begin position="190"/>
        <end position="199"/>
    </location>
</feature>
<feature type="chain" id="PRO_5042983726" description="Chitin-binding type-2 domain-containing protein" evidence="2">
    <location>
        <begin position="26"/>
        <end position="796"/>
    </location>
</feature>
<feature type="compositionally biased region" description="Basic and acidic residues" evidence="1">
    <location>
        <begin position="238"/>
        <end position="251"/>
    </location>
</feature>
<protein>
    <recommendedName>
        <fullName evidence="3">Chitin-binding type-2 domain-containing protein</fullName>
    </recommendedName>
</protein>